<comment type="caution">
    <text evidence="2">The sequence shown here is derived from an EMBL/GenBank/DDBJ whole genome shotgun (WGS) entry which is preliminary data.</text>
</comment>
<dbReference type="RefSeq" id="WP_344284570.1">
    <property type="nucleotide sequence ID" value="NZ_BAAAKV010000096.1"/>
</dbReference>
<evidence type="ECO:0000313" key="2">
    <source>
        <dbReference type="EMBL" id="GAA1198686.1"/>
    </source>
</evidence>
<reference evidence="3" key="1">
    <citation type="journal article" date="2019" name="Int. J. Syst. Evol. Microbiol.">
        <title>The Global Catalogue of Microorganisms (GCM) 10K type strain sequencing project: providing services to taxonomists for standard genome sequencing and annotation.</title>
        <authorList>
            <consortium name="The Broad Institute Genomics Platform"/>
            <consortium name="The Broad Institute Genome Sequencing Center for Infectious Disease"/>
            <person name="Wu L."/>
            <person name="Ma J."/>
        </authorList>
    </citation>
    <scope>NUCLEOTIDE SEQUENCE [LARGE SCALE GENOMIC DNA]</scope>
    <source>
        <strain evidence="3">JCM 12696</strain>
    </source>
</reference>
<organism evidence="2 3">
    <name type="scientific">Streptomyces hebeiensis</name>
    <dbReference type="NCBI Taxonomy" id="229486"/>
    <lineage>
        <taxon>Bacteria</taxon>
        <taxon>Bacillati</taxon>
        <taxon>Actinomycetota</taxon>
        <taxon>Actinomycetes</taxon>
        <taxon>Kitasatosporales</taxon>
        <taxon>Streptomycetaceae</taxon>
        <taxon>Streptomyces</taxon>
    </lineage>
</organism>
<protein>
    <submittedName>
        <fullName evidence="2">Uncharacterized protein</fullName>
    </submittedName>
</protein>
<evidence type="ECO:0000256" key="1">
    <source>
        <dbReference type="SAM" id="MobiDB-lite"/>
    </source>
</evidence>
<sequence>MTGQAMSKRGGAEKHEQPQWFTGGPALHRFLLEMTSSEGALRAMATASSQPSEEDSETMLDFLSDQLVSIGYTGDWEEPNEKGRKIEALIDVFNDLIPED</sequence>
<proteinExistence type="predicted"/>
<name>A0ABP4FT16_9ACTN</name>
<feature type="region of interest" description="Disordered" evidence="1">
    <location>
        <begin position="1"/>
        <end position="22"/>
    </location>
</feature>
<gene>
    <name evidence="2" type="ORF">GCM10009654_64220</name>
</gene>
<accession>A0ABP4FT16</accession>
<evidence type="ECO:0000313" key="3">
    <source>
        <dbReference type="Proteomes" id="UP001501371"/>
    </source>
</evidence>
<dbReference type="Proteomes" id="UP001501371">
    <property type="component" value="Unassembled WGS sequence"/>
</dbReference>
<keyword evidence="3" id="KW-1185">Reference proteome</keyword>
<dbReference type="EMBL" id="BAAAKV010000096">
    <property type="protein sequence ID" value="GAA1198686.1"/>
    <property type="molecule type" value="Genomic_DNA"/>
</dbReference>